<organism evidence="7 8">
    <name type="scientific">Cairina moschata</name>
    <name type="common">Muscovy duck</name>
    <dbReference type="NCBI Taxonomy" id="8855"/>
    <lineage>
        <taxon>Eukaryota</taxon>
        <taxon>Metazoa</taxon>
        <taxon>Chordata</taxon>
        <taxon>Craniata</taxon>
        <taxon>Vertebrata</taxon>
        <taxon>Euteleostomi</taxon>
        <taxon>Archelosauria</taxon>
        <taxon>Archosauria</taxon>
        <taxon>Dinosauria</taxon>
        <taxon>Saurischia</taxon>
        <taxon>Theropoda</taxon>
        <taxon>Coelurosauria</taxon>
        <taxon>Aves</taxon>
        <taxon>Neognathae</taxon>
        <taxon>Galloanserae</taxon>
        <taxon>Anseriformes</taxon>
        <taxon>Anatidae</taxon>
        <taxon>Anatinae</taxon>
        <taxon>Cairina</taxon>
    </lineage>
</organism>
<dbReference type="Pfam" id="PF04712">
    <property type="entry name" value="Radial_spoke"/>
    <property type="match status" value="1"/>
</dbReference>
<keyword evidence="3" id="KW-0969">Cilium</keyword>
<dbReference type="GO" id="GO:0001534">
    <property type="term" value="C:radial spoke"/>
    <property type="evidence" value="ECO:0007669"/>
    <property type="project" value="InterPro"/>
</dbReference>
<accession>A0A8C3B8K4</accession>
<dbReference type="Proteomes" id="UP000694556">
    <property type="component" value="Chromosome 4"/>
</dbReference>
<feature type="region of interest" description="Disordered" evidence="6">
    <location>
        <begin position="73"/>
        <end position="92"/>
    </location>
</feature>
<evidence type="ECO:0000256" key="3">
    <source>
        <dbReference type="ARBA" id="ARBA00023069"/>
    </source>
</evidence>
<keyword evidence="4" id="KW-0206">Cytoskeleton</keyword>
<sequence length="125" mass="13964">LQQEIGPPLLTPLSEDEGIQNIPAWTAQPSTDLIPQYAVAILQSNRWPGAYAFASGMKFNSIYFGWGHKYSPENHTPALPEPVQKEYPDGPEIAEAADPTVEEELAFKATKEKARAKKRKTRKKE</sequence>
<dbReference type="Ensembl" id="ENSCMMT00000001706.1">
    <property type="protein sequence ID" value="ENSCMMP00000001517.1"/>
    <property type="gene ID" value="ENSCMMG00000001018.1"/>
</dbReference>
<dbReference type="PANTHER" id="PTHR13159">
    <property type="entry name" value="RADIAL SPOKEHEAD-RELATED"/>
    <property type="match status" value="1"/>
</dbReference>
<reference evidence="7" key="2">
    <citation type="submission" date="2025-08" db="UniProtKB">
        <authorList>
            <consortium name="Ensembl"/>
        </authorList>
    </citation>
    <scope>IDENTIFICATION</scope>
</reference>
<evidence type="ECO:0000256" key="2">
    <source>
        <dbReference type="ARBA" id="ARBA00022490"/>
    </source>
</evidence>
<name>A0A8C3B8K4_CAIMO</name>
<dbReference type="GO" id="GO:0060294">
    <property type="term" value="P:cilium movement involved in cell motility"/>
    <property type="evidence" value="ECO:0007669"/>
    <property type="project" value="InterPro"/>
</dbReference>
<dbReference type="AlphaFoldDB" id="A0A8C3B8K4"/>
<dbReference type="GO" id="GO:0035082">
    <property type="term" value="P:axoneme assembly"/>
    <property type="evidence" value="ECO:0007669"/>
    <property type="project" value="TreeGrafter"/>
</dbReference>
<evidence type="ECO:0000256" key="4">
    <source>
        <dbReference type="ARBA" id="ARBA00023212"/>
    </source>
</evidence>
<evidence type="ECO:0000313" key="7">
    <source>
        <dbReference type="Ensembl" id="ENSCMMP00000001517.1"/>
    </source>
</evidence>
<evidence type="ECO:0000313" key="8">
    <source>
        <dbReference type="Proteomes" id="UP000694556"/>
    </source>
</evidence>
<reference evidence="7" key="3">
    <citation type="submission" date="2025-09" db="UniProtKB">
        <authorList>
            <consortium name="Ensembl"/>
        </authorList>
    </citation>
    <scope>IDENTIFICATION</scope>
</reference>
<dbReference type="InterPro" id="IPR006802">
    <property type="entry name" value="Radial_spoke"/>
</dbReference>
<evidence type="ECO:0000256" key="1">
    <source>
        <dbReference type="ARBA" id="ARBA00004430"/>
    </source>
</evidence>
<dbReference type="PANTHER" id="PTHR13159:SF0">
    <property type="entry name" value="RADIAL SPOKE HEAD 6 HOMOLOG A"/>
    <property type="match status" value="1"/>
</dbReference>
<evidence type="ECO:0000256" key="5">
    <source>
        <dbReference type="ARBA" id="ARBA00023273"/>
    </source>
</evidence>
<proteinExistence type="predicted"/>
<evidence type="ECO:0000256" key="6">
    <source>
        <dbReference type="SAM" id="MobiDB-lite"/>
    </source>
</evidence>
<protein>
    <submittedName>
        <fullName evidence="7">Uncharacterized protein</fullName>
    </submittedName>
</protein>
<comment type="subcellular location">
    <subcellularLocation>
        <location evidence="1">Cytoplasm</location>
        <location evidence="1">Cytoskeleton</location>
        <location evidence="1">Cilium axoneme</location>
    </subcellularLocation>
</comment>
<keyword evidence="5" id="KW-0966">Cell projection</keyword>
<keyword evidence="2" id="KW-0963">Cytoplasm</keyword>
<keyword evidence="8" id="KW-1185">Reference proteome</keyword>
<reference evidence="7" key="1">
    <citation type="submission" date="2018-09" db="EMBL/GenBank/DDBJ databases">
        <title>Common duck and Muscovy duck high density SNP chip.</title>
        <authorList>
            <person name="Vignal A."/>
            <person name="Thebault N."/>
            <person name="Warren W.C."/>
        </authorList>
    </citation>
    <scope>NUCLEOTIDE SEQUENCE [LARGE SCALE GENOMIC DNA]</scope>
</reference>